<gene>
    <name evidence="2" type="ORF">Pla52o_11130</name>
</gene>
<dbReference type="Proteomes" id="UP000316304">
    <property type="component" value="Unassembled WGS sequence"/>
</dbReference>
<protein>
    <recommendedName>
        <fullName evidence="1">Sialidase domain-containing protein</fullName>
    </recommendedName>
</protein>
<dbReference type="InterPro" id="IPR011040">
    <property type="entry name" value="Sialidase"/>
</dbReference>
<dbReference type="EMBL" id="SJPT01000002">
    <property type="protein sequence ID" value="TWU24823.1"/>
    <property type="molecule type" value="Genomic_DNA"/>
</dbReference>
<dbReference type="InterPro" id="IPR036278">
    <property type="entry name" value="Sialidase_sf"/>
</dbReference>
<evidence type="ECO:0000259" key="1">
    <source>
        <dbReference type="Pfam" id="PF13088"/>
    </source>
</evidence>
<feature type="domain" description="Sialidase" evidence="1">
    <location>
        <begin position="114"/>
        <end position="389"/>
    </location>
</feature>
<dbReference type="CDD" id="cd15482">
    <property type="entry name" value="Sialidase_non-viral"/>
    <property type="match status" value="1"/>
</dbReference>
<sequence>MFCPIPIAEGSPSIQTRCVGRPQANWSYPMTKQTPLITVTPRVLAGVLLLALSQSAVAANEEGTLRTTEIKPVLFSDDHTSEGFLAPLADGRIMLIFRLDPGIQGDHTGTNGHIVRMTYDPEADRWGQVETVYNSDQYDDRNVHGGVTRDGRIVVFFRHLAKDGKTEGRYFIYSDDSGKTWTEPQVSEAWTDPQQSGIPGVWSTGQMFYNPDIERYMMLGCRRYITSSPDGVSWDNRRLVTDNRKYALTEIAGAWCGNDRMLALIRDDRREQGHPLLQIESHDNGKTWTEPEPTNIPPDQHWGAAPQLIYDHDRDLLIALNSTRYSLPNDQQGLQIYTADPDDVVGKSQNWTQRYDLRRPWAVEEFEPKRRLNMNFYGYPTIAQIGDGEYLVVFTERARIDGHEQADLLYFRFNLH</sequence>
<dbReference type="AlphaFoldDB" id="A0A5C6CJ42"/>
<evidence type="ECO:0000313" key="2">
    <source>
        <dbReference type="EMBL" id="TWU24823.1"/>
    </source>
</evidence>
<dbReference type="SUPFAM" id="SSF50939">
    <property type="entry name" value="Sialidases"/>
    <property type="match status" value="1"/>
</dbReference>
<keyword evidence="3" id="KW-1185">Reference proteome</keyword>
<name>A0A5C6CJ42_9BACT</name>
<dbReference type="Pfam" id="PF13088">
    <property type="entry name" value="BNR_2"/>
    <property type="match status" value="1"/>
</dbReference>
<accession>A0A5C6CJ42</accession>
<dbReference type="Gene3D" id="2.120.10.10">
    <property type="match status" value="1"/>
</dbReference>
<proteinExistence type="predicted"/>
<comment type="caution">
    <text evidence="2">The sequence shown here is derived from an EMBL/GenBank/DDBJ whole genome shotgun (WGS) entry which is preliminary data.</text>
</comment>
<organism evidence="2 3">
    <name type="scientific">Novipirellula galeiformis</name>
    <dbReference type="NCBI Taxonomy" id="2528004"/>
    <lineage>
        <taxon>Bacteria</taxon>
        <taxon>Pseudomonadati</taxon>
        <taxon>Planctomycetota</taxon>
        <taxon>Planctomycetia</taxon>
        <taxon>Pirellulales</taxon>
        <taxon>Pirellulaceae</taxon>
        <taxon>Novipirellula</taxon>
    </lineage>
</organism>
<reference evidence="2 3" key="1">
    <citation type="submission" date="2019-02" db="EMBL/GenBank/DDBJ databases">
        <title>Deep-cultivation of Planctomycetes and their phenomic and genomic characterization uncovers novel biology.</title>
        <authorList>
            <person name="Wiegand S."/>
            <person name="Jogler M."/>
            <person name="Boedeker C."/>
            <person name="Pinto D."/>
            <person name="Vollmers J."/>
            <person name="Rivas-Marin E."/>
            <person name="Kohn T."/>
            <person name="Peeters S.H."/>
            <person name="Heuer A."/>
            <person name="Rast P."/>
            <person name="Oberbeckmann S."/>
            <person name="Bunk B."/>
            <person name="Jeske O."/>
            <person name="Meyerdierks A."/>
            <person name="Storesund J.E."/>
            <person name="Kallscheuer N."/>
            <person name="Luecker S."/>
            <person name="Lage O.M."/>
            <person name="Pohl T."/>
            <person name="Merkel B.J."/>
            <person name="Hornburger P."/>
            <person name="Mueller R.-W."/>
            <person name="Bruemmer F."/>
            <person name="Labrenz M."/>
            <person name="Spormann A.M."/>
            <person name="Op Den Camp H."/>
            <person name="Overmann J."/>
            <person name="Amann R."/>
            <person name="Jetten M.S.M."/>
            <person name="Mascher T."/>
            <person name="Medema M.H."/>
            <person name="Devos D.P."/>
            <person name="Kaster A.-K."/>
            <person name="Ovreas L."/>
            <person name="Rohde M."/>
            <person name="Galperin M.Y."/>
            <person name="Jogler C."/>
        </authorList>
    </citation>
    <scope>NUCLEOTIDE SEQUENCE [LARGE SCALE GENOMIC DNA]</scope>
    <source>
        <strain evidence="2 3">Pla52o</strain>
    </source>
</reference>
<evidence type="ECO:0000313" key="3">
    <source>
        <dbReference type="Proteomes" id="UP000316304"/>
    </source>
</evidence>